<dbReference type="InterPro" id="IPR008894">
    <property type="entry name" value="QdtA_cupin_dom"/>
</dbReference>
<dbReference type="Pfam" id="PF05523">
    <property type="entry name" value="FdtA"/>
    <property type="match status" value="1"/>
</dbReference>
<accession>Q2WBB6</accession>
<gene>
    <name evidence="2" type="ordered locus">amb0055</name>
</gene>
<dbReference type="Proteomes" id="UP000007058">
    <property type="component" value="Chromosome"/>
</dbReference>
<dbReference type="SUPFAM" id="SSF51182">
    <property type="entry name" value="RmlC-like cupins"/>
    <property type="match status" value="1"/>
</dbReference>
<reference evidence="2 3" key="1">
    <citation type="journal article" date="2005" name="DNA Res.">
        <title>Complete genome sequence of the facultative anaerobic magnetotactic bacterium Magnetospirillum sp. strain AMB-1.</title>
        <authorList>
            <person name="Matsunaga T."/>
            <person name="Okamura Y."/>
            <person name="Fukuda Y."/>
            <person name="Wahyudi A.T."/>
            <person name="Murase Y."/>
            <person name="Takeyama H."/>
        </authorList>
    </citation>
    <scope>NUCLEOTIDE SEQUENCE [LARGE SCALE GENOMIC DNA]</scope>
    <source>
        <strain evidence="3">ATCC 700264 / AMB-1</strain>
    </source>
</reference>
<feature type="domain" description="Sugar 3,4-ketoisomerase QdtA cupin" evidence="1">
    <location>
        <begin position="5"/>
        <end position="133"/>
    </location>
</feature>
<dbReference type="STRING" id="342108.amb0055"/>
<dbReference type="AlphaFoldDB" id="Q2WBB6"/>
<dbReference type="KEGG" id="mag:amb0055"/>
<dbReference type="EMBL" id="AP007255">
    <property type="protein sequence ID" value="BAE48859.1"/>
    <property type="molecule type" value="Genomic_DNA"/>
</dbReference>
<dbReference type="Gene3D" id="2.60.120.10">
    <property type="entry name" value="Jelly Rolls"/>
    <property type="match status" value="1"/>
</dbReference>
<evidence type="ECO:0000313" key="3">
    <source>
        <dbReference type="Proteomes" id="UP000007058"/>
    </source>
</evidence>
<sequence>MTVADIQLQSIHSVVDDNGTLVVAEVGRQVPFEIARIFSISGVGRGEDRGHHAHKKLSQMMICLSGAVEVTVDDGKGRHALTLDHPAKALLVPPGIWAEQTYGGPEAVLLVLCDRVYEEDDYIRDYNDFITYRSLAGQAK</sequence>
<dbReference type="InterPro" id="IPR011051">
    <property type="entry name" value="RmlC_Cupin_sf"/>
</dbReference>
<evidence type="ECO:0000259" key="1">
    <source>
        <dbReference type="Pfam" id="PF05523"/>
    </source>
</evidence>
<name>Q2WBB6_PARM1</name>
<dbReference type="RefSeq" id="WP_011382502.1">
    <property type="nucleotide sequence ID" value="NC_007626.1"/>
</dbReference>
<dbReference type="OrthoDB" id="9815592at2"/>
<dbReference type="CDD" id="cd20292">
    <property type="entry name" value="cupin_QdtA-like"/>
    <property type="match status" value="1"/>
</dbReference>
<organism evidence="2 3">
    <name type="scientific">Paramagnetospirillum magneticum (strain ATCC 700264 / AMB-1)</name>
    <name type="common">Magnetospirillum magneticum</name>
    <dbReference type="NCBI Taxonomy" id="342108"/>
    <lineage>
        <taxon>Bacteria</taxon>
        <taxon>Pseudomonadati</taxon>
        <taxon>Pseudomonadota</taxon>
        <taxon>Alphaproteobacteria</taxon>
        <taxon>Rhodospirillales</taxon>
        <taxon>Magnetospirillaceae</taxon>
        <taxon>Paramagnetospirillum</taxon>
    </lineage>
</organism>
<protein>
    <recommendedName>
        <fullName evidence="1">Sugar 3,4-ketoisomerase QdtA cupin domain-containing protein</fullName>
    </recommendedName>
</protein>
<evidence type="ECO:0000313" key="2">
    <source>
        <dbReference type="EMBL" id="BAE48859.1"/>
    </source>
</evidence>
<proteinExistence type="predicted"/>
<dbReference type="InterPro" id="IPR014710">
    <property type="entry name" value="RmlC-like_jellyroll"/>
</dbReference>
<keyword evidence="3" id="KW-1185">Reference proteome</keyword>
<dbReference type="HOGENOM" id="CLU_127501_0_0_5"/>